<dbReference type="AlphaFoldDB" id="A0A2B0M364"/>
<evidence type="ECO:0008006" key="4">
    <source>
        <dbReference type="Google" id="ProtNLM"/>
    </source>
</evidence>
<comment type="caution">
    <text evidence="2">The sequence shown here is derived from an EMBL/GenBank/DDBJ whole genome shotgun (WGS) entry which is preliminary data.</text>
</comment>
<protein>
    <recommendedName>
        <fullName evidence="4">DNA mismatch repair protein MutT</fullName>
    </recommendedName>
</protein>
<feature type="coiled-coil region" evidence="1">
    <location>
        <begin position="39"/>
        <end position="66"/>
    </location>
</feature>
<name>A0A2B0M364_BACCE</name>
<organism evidence="2 3">
    <name type="scientific">Bacillus cereus</name>
    <dbReference type="NCBI Taxonomy" id="1396"/>
    <lineage>
        <taxon>Bacteria</taxon>
        <taxon>Bacillati</taxon>
        <taxon>Bacillota</taxon>
        <taxon>Bacilli</taxon>
        <taxon>Bacillales</taxon>
        <taxon>Bacillaceae</taxon>
        <taxon>Bacillus</taxon>
        <taxon>Bacillus cereus group</taxon>
    </lineage>
</organism>
<dbReference type="EMBL" id="NUWN01000065">
    <property type="protein sequence ID" value="PFK35369.1"/>
    <property type="molecule type" value="Genomic_DNA"/>
</dbReference>
<reference evidence="2 3" key="1">
    <citation type="submission" date="2017-09" db="EMBL/GenBank/DDBJ databases">
        <title>Large-scale bioinformatics analysis of Bacillus genomes uncovers conserved roles of natural products in bacterial physiology.</title>
        <authorList>
            <consortium name="Agbiome Team Llc"/>
            <person name="Bleich R.M."/>
            <person name="Grubbs K.J."/>
            <person name="Santa Maria K.C."/>
            <person name="Allen S.E."/>
            <person name="Farag S."/>
            <person name="Shank E.A."/>
            <person name="Bowers A."/>
        </authorList>
    </citation>
    <scope>NUCLEOTIDE SEQUENCE [LARGE SCALE GENOMIC DNA]</scope>
    <source>
        <strain evidence="2 3">AFS083043</strain>
    </source>
</reference>
<accession>A0A2B0M364</accession>
<proteinExistence type="predicted"/>
<evidence type="ECO:0000313" key="2">
    <source>
        <dbReference type="EMBL" id="PFK35369.1"/>
    </source>
</evidence>
<keyword evidence="1" id="KW-0175">Coiled coil</keyword>
<gene>
    <name evidence="2" type="ORF">COI93_16790</name>
</gene>
<evidence type="ECO:0000256" key="1">
    <source>
        <dbReference type="SAM" id="Coils"/>
    </source>
</evidence>
<dbReference type="Proteomes" id="UP000242656">
    <property type="component" value="Unassembled WGS sequence"/>
</dbReference>
<evidence type="ECO:0000313" key="3">
    <source>
        <dbReference type="Proteomes" id="UP000242656"/>
    </source>
</evidence>
<sequence length="68" mass="8046">MTGGLLLIMEQIINNSSKHYTEFHYILVYLLSLLTFKKVTTIEIKKNELKATIKQQRDEIEKENSYKL</sequence>